<evidence type="ECO:0000313" key="4">
    <source>
        <dbReference type="Proteomes" id="UP000215005"/>
    </source>
</evidence>
<dbReference type="RefSeq" id="WP_094932547.1">
    <property type="nucleotide sequence ID" value="NZ_CP022753.1"/>
</dbReference>
<evidence type="ECO:0000313" key="3">
    <source>
        <dbReference type="EMBL" id="ASU84403.1"/>
    </source>
</evidence>
<dbReference type="Pfam" id="PF07510">
    <property type="entry name" value="GmrSD_C"/>
    <property type="match status" value="1"/>
</dbReference>
<gene>
    <name evidence="3" type="ORF">CDO52_17795</name>
</gene>
<feature type="region of interest" description="Disordered" evidence="1">
    <location>
        <begin position="53"/>
        <end position="80"/>
    </location>
</feature>
<dbReference type="Proteomes" id="UP000215005">
    <property type="component" value="Chromosome"/>
</dbReference>
<keyword evidence="3" id="KW-0540">Nuclease</keyword>
<dbReference type="PANTHER" id="PTHR24094">
    <property type="entry name" value="SECRETED PROTEIN"/>
    <property type="match status" value="1"/>
</dbReference>
<dbReference type="OrthoDB" id="5196645at2"/>
<dbReference type="PANTHER" id="PTHR24094:SF15">
    <property type="entry name" value="AMP-DEPENDENT SYNTHETASE_LIGASE DOMAIN-CONTAINING PROTEIN-RELATED"/>
    <property type="match status" value="1"/>
</dbReference>
<feature type="domain" description="GmrSD restriction endonucleases C-terminal" evidence="2">
    <location>
        <begin position="125"/>
        <end position="215"/>
    </location>
</feature>
<reference evidence="3 4" key="1">
    <citation type="submission" date="2017-08" db="EMBL/GenBank/DDBJ databases">
        <title>The complete genome sequence of Nocardiopsis gilva YIM 90087.</title>
        <authorList>
            <person name="Yin M."/>
            <person name="Tang S."/>
        </authorList>
    </citation>
    <scope>NUCLEOTIDE SEQUENCE [LARGE SCALE GENOMIC DNA]</scope>
    <source>
        <strain evidence="3 4">YIM 90087</strain>
    </source>
</reference>
<evidence type="ECO:0000256" key="1">
    <source>
        <dbReference type="SAM" id="MobiDB-lite"/>
    </source>
</evidence>
<proteinExistence type="predicted"/>
<dbReference type="EMBL" id="CP022753">
    <property type="protein sequence ID" value="ASU84403.1"/>
    <property type="molecule type" value="Genomic_DNA"/>
</dbReference>
<keyword evidence="3" id="KW-0378">Hydrolase</keyword>
<evidence type="ECO:0000259" key="2">
    <source>
        <dbReference type="Pfam" id="PF07510"/>
    </source>
</evidence>
<accession>A0A223S8F7</accession>
<feature type="compositionally biased region" description="Low complexity" evidence="1">
    <location>
        <begin position="58"/>
        <end position="73"/>
    </location>
</feature>
<dbReference type="KEGG" id="ngv:CDO52_17795"/>
<keyword evidence="4" id="KW-1185">Reference proteome</keyword>
<dbReference type="InterPro" id="IPR011089">
    <property type="entry name" value="GmrSD_C"/>
</dbReference>
<keyword evidence="3" id="KW-0255">Endonuclease</keyword>
<dbReference type="AlphaFoldDB" id="A0A223S8F7"/>
<protein>
    <submittedName>
        <fullName evidence="3">HNH endonuclease</fullName>
    </submittedName>
</protein>
<name>A0A223S8F7_9ACTN</name>
<organism evidence="3 4">
    <name type="scientific">Nocardiopsis gilva YIM 90087</name>
    <dbReference type="NCBI Taxonomy" id="1235441"/>
    <lineage>
        <taxon>Bacteria</taxon>
        <taxon>Bacillati</taxon>
        <taxon>Actinomycetota</taxon>
        <taxon>Actinomycetes</taxon>
        <taxon>Streptosporangiales</taxon>
        <taxon>Nocardiopsidaceae</taxon>
        <taxon>Nocardiopsis</taxon>
    </lineage>
</organism>
<sequence length="262" mass="28294">MNRPSPRASGALTKRRLTGLFASVVVLLVLAALISALTGKNFFETAGDLLGRGGGSGSSSSVGSDPGASSSGSSDDRWNPTGQEVAEARQHLKEIKVAEPQPRGDYERKEFGSPWIDTDKNGCSTRNDILARDLEGARVNADCKVLEGTLEDPYTGEMIEFSADKPQAVQVDHLVPLSLAWRMGASEWDRDKRVQFANDPDNLFASDGPANMQKGDAGPGEWQPYEGFQCSYAVSYVDVTLNYDLPIAKEDRTGLEEMLGTC</sequence>
<dbReference type="GO" id="GO:0004519">
    <property type="term" value="F:endonuclease activity"/>
    <property type="evidence" value="ECO:0007669"/>
    <property type="project" value="UniProtKB-KW"/>
</dbReference>